<dbReference type="EMBL" id="NRSG01000260">
    <property type="protein sequence ID" value="MBK1661163.1"/>
    <property type="molecule type" value="Genomic_DNA"/>
</dbReference>
<accession>A0ABS1D2U7</accession>
<dbReference type="InterPro" id="IPR055140">
    <property type="entry name" value="Thiolase_C_2"/>
</dbReference>
<dbReference type="Pfam" id="PF22691">
    <property type="entry name" value="Thiolase_C_1"/>
    <property type="match status" value="1"/>
</dbReference>
<keyword evidence="3" id="KW-1185">Reference proteome</keyword>
<evidence type="ECO:0000313" key="2">
    <source>
        <dbReference type="EMBL" id="MBK1661163.1"/>
    </source>
</evidence>
<gene>
    <name evidence="2" type="ORF">CKO45_23410</name>
</gene>
<name>A0ABS1D2U7_9PROT</name>
<evidence type="ECO:0000259" key="1">
    <source>
        <dbReference type="Pfam" id="PF22691"/>
    </source>
</evidence>
<proteinExistence type="predicted"/>
<sequence>MSERTLRGKVAIAGVGETTYYRHGQSPDAEFKLALQAILAACRDAGIDPREVDGFASYGDDRSDGPRLAASLGIRELRFSNMHWGGGGGGVAAAVANAGAAVHSGMANCVIAFRSLAQGQFARYGRSRTGAAAVGDDAFLAPYGLMSPAQRFAMKITRFMTDHGIRHEALRAIAMASYHHAQNNPNAVMRGRPLTEEKYDASRWIIEPFHRLFDCCQENDGAGAVLVVPADRAKDLPHKPVYLLGAAQGGHHRSAAPVHNAPDYASAHFKTVAKNLWEMARLGPQDCDVVQAYENFTGGVLLSLVEHGFVDPARANEQLVLENLLVGGTGTMPMNTSGGNLAECYMHGLEMVNEAVRQLRGTAINQVAGANVVAVLGGPMVTPVSSLVVGTEAAL</sequence>
<dbReference type="Proteomes" id="UP000697995">
    <property type="component" value="Unassembled WGS sequence"/>
</dbReference>
<dbReference type="CDD" id="cd00829">
    <property type="entry name" value="SCP-x_thiolase"/>
    <property type="match status" value="1"/>
</dbReference>
<reference evidence="2 3" key="1">
    <citation type="journal article" date="2020" name="Microorganisms">
        <title>Osmotic Adaptation and Compatible Solute Biosynthesis of Phototrophic Bacteria as Revealed from Genome Analyses.</title>
        <authorList>
            <person name="Imhoff J.F."/>
            <person name="Rahn T."/>
            <person name="Kunzel S."/>
            <person name="Keller A."/>
            <person name="Neulinger S.C."/>
        </authorList>
    </citation>
    <scope>NUCLEOTIDE SEQUENCE [LARGE SCALE GENOMIC DNA]</scope>
    <source>
        <strain evidence="2 3">DSM 15382</strain>
    </source>
</reference>
<dbReference type="InterPro" id="IPR016039">
    <property type="entry name" value="Thiolase-like"/>
</dbReference>
<dbReference type="RefSeq" id="WP_133220441.1">
    <property type="nucleotide sequence ID" value="NZ_NRSG01000260.1"/>
</dbReference>
<dbReference type="InterPro" id="IPR002155">
    <property type="entry name" value="Thiolase"/>
</dbReference>
<organism evidence="2 3">
    <name type="scientific">Paracraurococcus ruber</name>
    <dbReference type="NCBI Taxonomy" id="77675"/>
    <lineage>
        <taxon>Bacteria</taxon>
        <taxon>Pseudomonadati</taxon>
        <taxon>Pseudomonadota</taxon>
        <taxon>Alphaproteobacteria</taxon>
        <taxon>Acetobacterales</taxon>
        <taxon>Roseomonadaceae</taxon>
        <taxon>Paracraurococcus</taxon>
    </lineage>
</organism>
<dbReference type="Gene3D" id="3.40.47.10">
    <property type="match status" value="1"/>
</dbReference>
<dbReference type="PANTHER" id="PTHR42870">
    <property type="entry name" value="ACETYL-COA C-ACETYLTRANSFERASE"/>
    <property type="match status" value="1"/>
</dbReference>
<dbReference type="SUPFAM" id="SSF53901">
    <property type="entry name" value="Thiolase-like"/>
    <property type="match status" value="2"/>
</dbReference>
<protein>
    <submittedName>
        <fullName evidence="2">Acetyl-CoA acetyltransferase</fullName>
    </submittedName>
</protein>
<dbReference type="PIRSF" id="PIRSF000429">
    <property type="entry name" value="Ac-CoA_Ac_transf"/>
    <property type="match status" value="1"/>
</dbReference>
<comment type="caution">
    <text evidence="2">The sequence shown here is derived from an EMBL/GenBank/DDBJ whole genome shotgun (WGS) entry which is preliminary data.</text>
</comment>
<dbReference type="PANTHER" id="PTHR42870:SF1">
    <property type="entry name" value="NON-SPECIFIC LIPID-TRANSFER PROTEIN-LIKE 2"/>
    <property type="match status" value="1"/>
</dbReference>
<feature type="domain" description="Thiolase C-terminal" evidence="1">
    <location>
        <begin position="256"/>
        <end position="377"/>
    </location>
</feature>
<evidence type="ECO:0000313" key="3">
    <source>
        <dbReference type="Proteomes" id="UP000697995"/>
    </source>
</evidence>